<evidence type="ECO:0000313" key="10">
    <source>
        <dbReference type="Proteomes" id="UP000664417"/>
    </source>
</evidence>
<dbReference type="Proteomes" id="UP000664417">
    <property type="component" value="Unassembled WGS sequence"/>
</dbReference>
<feature type="domain" description="Flagellar basal body rod protein N-terminal" evidence="7">
    <location>
        <begin position="10"/>
        <end position="35"/>
    </location>
</feature>
<dbReference type="RefSeq" id="WP_207856884.1">
    <property type="nucleotide sequence ID" value="NZ_JAFREP010000003.1"/>
</dbReference>
<dbReference type="PANTHER" id="PTHR30435:SF2">
    <property type="entry name" value="FLAGELLAR BASAL-BODY ROD PROTEIN FLGC"/>
    <property type="match status" value="1"/>
</dbReference>
<evidence type="ECO:0000259" key="7">
    <source>
        <dbReference type="Pfam" id="PF00460"/>
    </source>
</evidence>
<evidence type="ECO:0000259" key="8">
    <source>
        <dbReference type="Pfam" id="PF06429"/>
    </source>
</evidence>
<evidence type="ECO:0000256" key="1">
    <source>
        <dbReference type="ARBA" id="ARBA00004117"/>
    </source>
</evidence>
<organism evidence="9 10">
    <name type="scientific">Acanthopleuribacter pedis</name>
    <dbReference type="NCBI Taxonomy" id="442870"/>
    <lineage>
        <taxon>Bacteria</taxon>
        <taxon>Pseudomonadati</taxon>
        <taxon>Acidobacteriota</taxon>
        <taxon>Holophagae</taxon>
        <taxon>Acanthopleuribacterales</taxon>
        <taxon>Acanthopleuribacteraceae</taxon>
        <taxon>Acanthopleuribacter</taxon>
    </lineage>
</organism>
<evidence type="ECO:0000256" key="5">
    <source>
        <dbReference type="ARBA" id="ARBA00025933"/>
    </source>
</evidence>
<evidence type="ECO:0000256" key="6">
    <source>
        <dbReference type="RuleBase" id="RU362062"/>
    </source>
</evidence>
<comment type="similarity">
    <text evidence="2">Belongs to the flagella basal body rod proteins family.</text>
</comment>
<gene>
    <name evidence="9" type="primary">flgC</name>
    <name evidence="9" type="ORF">J3U88_03815</name>
</gene>
<keyword evidence="9" id="KW-0969">Cilium</keyword>
<comment type="subunit">
    <text evidence="5 6">The basal body constitutes a major portion of the flagellar organelle and consists of four rings (L,P,S, and M) mounted on a central rod. The rod consists of about 26 subunits of FlgG in the distal portion, and FlgB, FlgC and FlgF are thought to build up the proximal portion of the rod with about 6 subunits each.</text>
</comment>
<reference evidence="9" key="1">
    <citation type="submission" date="2021-03" db="EMBL/GenBank/DDBJ databases">
        <authorList>
            <person name="Wang G."/>
        </authorList>
    </citation>
    <scope>NUCLEOTIDE SEQUENCE</scope>
    <source>
        <strain evidence="9">KCTC 12899</strain>
    </source>
</reference>
<feature type="domain" description="Flagellar basal-body/hook protein C-terminal" evidence="8">
    <location>
        <begin position="103"/>
        <end position="147"/>
    </location>
</feature>
<dbReference type="InterPro" id="IPR019776">
    <property type="entry name" value="Flagellar_basal_body_rod_CS"/>
</dbReference>
<protein>
    <recommendedName>
        <fullName evidence="3 6">Flagellar basal-body rod protein FlgC</fullName>
    </recommendedName>
</protein>
<evidence type="ECO:0000256" key="2">
    <source>
        <dbReference type="ARBA" id="ARBA00009677"/>
    </source>
</evidence>
<comment type="subcellular location">
    <subcellularLocation>
        <location evidence="1 6">Bacterial flagellum basal body</location>
    </subcellularLocation>
</comment>
<dbReference type="AlphaFoldDB" id="A0A8J7QFM4"/>
<accession>A0A8J7QFM4</accession>
<dbReference type="PANTHER" id="PTHR30435">
    <property type="entry name" value="FLAGELLAR PROTEIN"/>
    <property type="match status" value="1"/>
</dbReference>
<dbReference type="PROSITE" id="PS00588">
    <property type="entry name" value="FLAGELLA_BB_ROD"/>
    <property type="match status" value="1"/>
</dbReference>
<sequence>MSLYGAIDINAQGLSVQRKRMQLVASNIANINTTRVEGTDQPYVRRQLVVEAVPRSEFETTLQRAMGDEHDEEIQGVRATAISLDPSPLRLKYEPDHPHANENGYVSYPNINPAVEMVDMVGVQRSYEANLASIRSARSMIDRTIDLLRG</sequence>
<evidence type="ECO:0000256" key="3">
    <source>
        <dbReference type="ARBA" id="ARBA00017941"/>
    </source>
</evidence>
<dbReference type="InterPro" id="IPR006299">
    <property type="entry name" value="FlgC"/>
</dbReference>
<dbReference type="NCBIfam" id="TIGR01395">
    <property type="entry name" value="FlgC"/>
    <property type="match status" value="1"/>
</dbReference>
<keyword evidence="10" id="KW-1185">Reference proteome</keyword>
<evidence type="ECO:0000256" key="4">
    <source>
        <dbReference type="ARBA" id="ARBA00023143"/>
    </source>
</evidence>
<name>A0A8J7QFM4_9BACT</name>
<evidence type="ECO:0000313" key="9">
    <source>
        <dbReference type="EMBL" id="MBO1317575.1"/>
    </source>
</evidence>
<dbReference type="Pfam" id="PF00460">
    <property type="entry name" value="Flg_bb_rod"/>
    <property type="match status" value="1"/>
</dbReference>
<dbReference type="GO" id="GO:0071978">
    <property type="term" value="P:bacterial-type flagellum-dependent swarming motility"/>
    <property type="evidence" value="ECO:0007669"/>
    <property type="project" value="TreeGrafter"/>
</dbReference>
<dbReference type="InterPro" id="IPR001444">
    <property type="entry name" value="Flag_bb_rod_N"/>
</dbReference>
<dbReference type="InterPro" id="IPR010930">
    <property type="entry name" value="Flg_bb/hook_C_dom"/>
</dbReference>
<comment type="caution">
    <text evidence="9">The sequence shown here is derived from an EMBL/GenBank/DDBJ whole genome shotgun (WGS) entry which is preliminary data.</text>
</comment>
<keyword evidence="4 6" id="KW-0975">Bacterial flagellum</keyword>
<keyword evidence="9" id="KW-0282">Flagellum</keyword>
<dbReference type="GO" id="GO:0030694">
    <property type="term" value="C:bacterial-type flagellum basal body, rod"/>
    <property type="evidence" value="ECO:0007669"/>
    <property type="project" value="UniProtKB-UniRule"/>
</dbReference>
<dbReference type="EMBL" id="JAFREP010000003">
    <property type="protein sequence ID" value="MBO1317575.1"/>
    <property type="molecule type" value="Genomic_DNA"/>
</dbReference>
<proteinExistence type="inferred from homology"/>
<keyword evidence="9" id="KW-0966">Cell projection</keyword>
<dbReference type="Pfam" id="PF06429">
    <property type="entry name" value="Flg_bbr_C"/>
    <property type="match status" value="1"/>
</dbReference>